<feature type="chain" id="PRO_5025420057" evidence="1">
    <location>
        <begin position="26"/>
        <end position="56"/>
    </location>
</feature>
<keyword evidence="1" id="KW-0732">Signal</keyword>
<evidence type="ECO:0000256" key="1">
    <source>
        <dbReference type="SAM" id="SignalP"/>
    </source>
</evidence>
<feature type="non-terminal residue" evidence="2">
    <location>
        <position position="1"/>
    </location>
</feature>
<sequence>QLRNRALLAGAVLVRTALSAAPVRAGDGNASGRQQQVPGLLGDGALLRVHAGQERP</sequence>
<organism evidence="2">
    <name type="scientific">Tanacetum cinerariifolium</name>
    <name type="common">Dalmatian daisy</name>
    <name type="synonym">Chrysanthemum cinerariifolium</name>
    <dbReference type="NCBI Taxonomy" id="118510"/>
    <lineage>
        <taxon>Eukaryota</taxon>
        <taxon>Viridiplantae</taxon>
        <taxon>Streptophyta</taxon>
        <taxon>Embryophyta</taxon>
        <taxon>Tracheophyta</taxon>
        <taxon>Spermatophyta</taxon>
        <taxon>Magnoliopsida</taxon>
        <taxon>eudicotyledons</taxon>
        <taxon>Gunneridae</taxon>
        <taxon>Pentapetalae</taxon>
        <taxon>asterids</taxon>
        <taxon>campanulids</taxon>
        <taxon>Asterales</taxon>
        <taxon>Asteraceae</taxon>
        <taxon>Asteroideae</taxon>
        <taxon>Anthemideae</taxon>
        <taxon>Anthemidinae</taxon>
        <taxon>Tanacetum</taxon>
    </lineage>
</organism>
<gene>
    <name evidence="2" type="ORF">Tci_933038</name>
</gene>
<reference evidence="2" key="1">
    <citation type="journal article" date="2019" name="Sci. Rep.">
        <title>Draft genome of Tanacetum cinerariifolium, the natural source of mosquito coil.</title>
        <authorList>
            <person name="Yamashiro T."/>
            <person name="Shiraishi A."/>
            <person name="Satake H."/>
            <person name="Nakayama K."/>
        </authorList>
    </citation>
    <scope>NUCLEOTIDE SEQUENCE</scope>
</reference>
<feature type="signal peptide" evidence="1">
    <location>
        <begin position="1"/>
        <end position="25"/>
    </location>
</feature>
<proteinExistence type="predicted"/>
<protein>
    <submittedName>
        <fullName evidence="2">Uncharacterized protein</fullName>
    </submittedName>
</protein>
<dbReference type="AlphaFoldDB" id="A0A699XMM1"/>
<evidence type="ECO:0000313" key="2">
    <source>
        <dbReference type="EMBL" id="GFD61069.1"/>
    </source>
</evidence>
<dbReference type="EMBL" id="BKCJ011886281">
    <property type="protein sequence ID" value="GFD61069.1"/>
    <property type="molecule type" value="Genomic_DNA"/>
</dbReference>
<feature type="non-terminal residue" evidence="2">
    <location>
        <position position="56"/>
    </location>
</feature>
<accession>A0A699XMM1</accession>
<comment type="caution">
    <text evidence="2">The sequence shown here is derived from an EMBL/GenBank/DDBJ whole genome shotgun (WGS) entry which is preliminary data.</text>
</comment>
<name>A0A699XMM1_TANCI</name>